<gene>
    <name evidence="2" type="ordered locus">PSMK_10040</name>
</gene>
<dbReference type="RefSeq" id="WP_014436382.1">
    <property type="nucleotide sequence ID" value="NC_017080.1"/>
</dbReference>
<dbReference type="Proteomes" id="UP000007881">
    <property type="component" value="Chromosome"/>
</dbReference>
<evidence type="ECO:0000256" key="1">
    <source>
        <dbReference type="SAM" id="Phobius"/>
    </source>
</evidence>
<dbReference type="AlphaFoldDB" id="I0ID25"/>
<keyword evidence="3" id="KW-1185">Reference proteome</keyword>
<dbReference type="OrthoDB" id="228317at2"/>
<name>I0ID25_PHYMF</name>
<accession>I0ID25</accession>
<keyword evidence="1" id="KW-0812">Transmembrane</keyword>
<dbReference type="KEGG" id="phm:PSMK_10040"/>
<sequence length="261" mass="27780">MALSVSLSSFLSRPEVRMDAAQWLPPEETHEPPGEGAAGFDLAVQARLRRERAGRAPSLALGAAPMSVGARRLWSSGFLLAGLTLLGVAAGNLLGGFAMAWCVVLTLGLAVTLIAGHRFLASFNPTLSLLAERATFAPGDAVEVRWAFSRPIRAATGLKVMLRGEERATYRQGTSDTTARETFFEETVHEVDAGPAGVPAGGVFTVRVPDDAMHSFVGDNNAIEWTLRAVAPLPRWPDVGRTVILRVWCGPEPAPAQEEAA</sequence>
<dbReference type="EMBL" id="AP012338">
    <property type="protein sequence ID" value="BAM03163.1"/>
    <property type="molecule type" value="Genomic_DNA"/>
</dbReference>
<keyword evidence="1" id="KW-1133">Transmembrane helix</keyword>
<feature type="transmembrane region" description="Helical" evidence="1">
    <location>
        <begin position="73"/>
        <end position="91"/>
    </location>
</feature>
<dbReference type="HOGENOM" id="CLU_1064973_0_0_0"/>
<feature type="transmembrane region" description="Helical" evidence="1">
    <location>
        <begin position="97"/>
        <end position="116"/>
    </location>
</feature>
<reference evidence="2 3" key="1">
    <citation type="submission" date="2012-02" db="EMBL/GenBank/DDBJ databases">
        <title>Complete genome sequence of Phycisphaera mikurensis NBRC 102666.</title>
        <authorList>
            <person name="Ankai A."/>
            <person name="Hosoyama A."/>
            <person name="Terui Y."/>
            <person name="Sekine M."/>
            <person name="Fukai R."/>
            <person name="Kato Y."/>
            <person name="Nakamura S."/>
            <person name="Yamada-Narita S."/>
            <person name="Kawakoshi A."/>
            <person name="Fukunaga Y."/>
            <person name="Yamazaki S."/>
            <person name="Fujita N."/>
        </authorList>
    </citation>
    <scope>NUCLEOTIDE SEQUENCE [LARGE SCALE GENOMIC DNA]</scope>
    <source>
        <strain evidence="3">NBRC 102666 / KCTC 22515 / FYK2301M01</strain>
    </source>
</reference>
<protein>
    <submittedName>
        <fullName evidence="2">Uncharacterized protein</fullName>
    </submittedName>
</protein>
<evidence type="ECO:0000313" key="2">
    <source>
        <dbReference type="EMBL" id="BAM03163.1"/>
    </source>
</evidence>
<evidence type="ECO:0000313" key="3">
    <source>
        <dbReference type="Proteomes" id="UP000007881"/>
    </source>
</evidence>
<keyword evidence="1" id="KW-0472">Membrane</keyword>
<organism evidence="2 3">
    <name type="scientific">Phycisphaera mikurensis (strain NBRC 102666 / KCTC 22515 / FYK2301M01)</name>
    <dbReference type="NCBI Taxonomy" id="1142394"/>
    <lineage>
        <taxon>Bacteria</taxon>
        <taxon>Pseudomonadati</taxon>
        <taxon>Planctomycetota</taxon>
        <taxon>Phycisphaerae</taxon>
        <taxon>Phycisphaerales</taxon>
        <taxon>Phycisphaeraceae</taxon>
        <taxon>Phycisphaera</taxon>
    </lineage>
</organism>
<dbReference type="STRING" id="1142394.PSMK_10040"/>
<proteinExistence type="predicted"/>